<feature type="region of interest" description="Disordered" evidence="1">
    <location>
        <begin position="30"/>
        <end position="138"/>
    </location>
</feature>
<reference evidence="5" key="1">
    <citation type="journal article" date="2019" name="Int. J. Syst. Evol. Microbiol.">
        <title>The Global Catalogue of Microorganisms (GCM) 10K type strain sequencing project: providing services to taxonomists for standard genome sequencing and annotation.</title>
        <authorList>
            <consortium name="The Broad Institute Genomics Platform"/>
            <consortium name="The Broad Institute Genome Sequencing Center for Infectious Disease"/>
            <person name="Wu L."/>
            <person name="Ma J."/>
        </authorList>
    </citation>
    <scope>NUCLEOTIDE SEQUENCE [LARGE SCALE GENOMIC DNA]</scope>
    <source>
        <strain evidence="5">XZYJ18</strain>
    </source>
</reference>
<feature type="domain" description="Putative Flp pilus-assembly TadG-like N-terminal" evidence="3">
    <location>
        <begin position="141"/>
        <end position="187"/>
    </location>
</feature>
<keyword evidence="2" id="KW-0472">Membrane</keyword>
<comment type="caution">
    <text evidence="4">The sequence shown here is derived from an EMBL/GenBank/DDBJ whole genome shotgun (WGS) entry which is preliminary data.</text>
</comment>
<keyword evidence="2" id="KW-0812">Transmembrane</keyword>
<feature type="compositionally biased region" description="Low complexity" evidence="1">
    <location>
        <begin position="56"/>
        <end position="66"/>
    </location>
</feature>
<keyword evidence="5" id="KW-1185">Reference proteome</keyword>
<dbReference type="InterPro" id="IPR028087">
    <property type="entry name" value="Tad_N"/>
</dbReference>
<dbReference type="NCBIfam" id="TIGR03816">
    <property type="entry name" value="tadE_like_DECH"/>
    <property type="match status" value="1"/>
</dbReference>
<dbReference type="RefSeq" id="WP_378576749.1">
    <property type="nucleotide sequence ID" value="NZ_JBHSFQ010000020.1"/>
</dbReference>
<evidence type="ECO:0000256" key="2">
    <source>
        <dbReference type="SAM" id="Phobius"/>
    </source>
</evidence>
<accession>A0ABV9DYM0</accession>
<evidence type="ECO:0000313" key="5">
    <source>
        <dbReference type="Proteomes" id="UP001595923"/>
    </source>
</evidence>
<organism evidence="4 5">
    <name type="scientific">Nocardiopsis mangrovi</name>
    <dbReference type="NCBI Taxonomy" id="1179818"/>
    <lineage>
        <taxon>Bacteria</taxon>
        <taxon>Bacillati</taxon>
        <taxon>Actinomycetota</taxon>
        <taxon>Actinomycetes</taxon>
        <taxon>Streptosporangiales</taxon>
        <taxon>Nocardiopsidaceae</taxon>
        <taxon>Nocardiopsis</taxon>
    </lineage>
</organism>
<dbReference type="InterPro" id="IPR021202">
    <property type="entry name" value="Rv3654c-like"/>
</dbReference>
<protein>
    <submittedName>
        <fullName evidence="4">Rv3654c family TadE-like protein</fullName>
    </submittedName>
</protein>
<dbReference type="Pfam" id="PF13400">
    <property type="entry name" value="Tad"/>
    <property type="match status" value="1"/>
</dbReference>
<proteinExistence type="predicted"/>
<gene>
    <name evidence="4" type="ORF">ACFO4E_19235</name>
</gene>
<dbReference type="EMBL" id="JBHSFQ010000020">
    <property type="protein sequence ID" value="MFC4564001.1"/>
    <property type="molecule type" value="Genomic_DNA"/>
</dbReference>
<evidence type="ECO:0000259" key="3">
    <source>
        <dbReference type="Pfam" id="PF13400"/>
    </source>
</evidence>
<evidence type="ECO:0000313" key="4">
    <source>
        <dbReference type="EMBL" id="MFC4564001.1"/>
    </source>
</evidence>
<feature type="transmembrane region" description="Helical" evidence="2">
    <location>
        <begin position="145"/>
        <end position="167"/>
    </location>
</feature>
<sequence>MTTAGAPIGEATHPRCGRSVLVAPRAGTFAHTHDSAPCGAQGEWRPAMRCVPPSRPARSAAATGTRRPGHADNGHRVAPTPGSASLPPAGPRLRGPSSPRGLFRPRSASRFRRASPSGPGPGRRSERTSRAGAAEAATDRGSGTVWTLLLCVIVWCTALAVVVVAGVRVDRHRAATAADLAAVAGAREAARGTRPACAAARDVAAANGARLTSCTVSGLILHAEVSTPTRTWPGATTARAAAGPVEAPG</sequence>
<name>A0ABV9DYM0_9ACTN</name>
<keyword evidence="2" id="KW-1133">Transmembrane helix</keyword>
<evidence type="ECO:0000256" key="1">
    <source>
        <dbReference type="SAM" id="MobiDB-lite"/>
    </source>
</evidence>
<dbReference type="Proteomes" id="UP001595923">
    <property type="component" value="Unassembled WGS sequence"/>
</dbReference>